<comment type="caution">
    <text evidence="5">The sequence shown here is derived from an EMBL/GenBank/DDBJ whole genome shotgun (WGS) entry which is preliminary data.</text>
</comment>
<evidence type="ECO:0000256" key="2">
    <source>
        <dbReference type="PROSITE-ProRule" id="PRU01091"/>
    </source>
</evidence>
<feature type="domain" description="OmpR/PhoB-type" evidence="4">
    <location>
        <begin position="1"/>
        <end position="104"/>
    </location>
</feature>
<dbReference type="GO" id="GO:0000160">
    <property type="term" value="P:phosphorelay signal transduction system"/>
    <property type="evidence" value="ECO:0007669"/>
    <property type="project" value="InterPro"/>
</dbReference>
<keyword evidence="3" id="KW-0812">Transmembrane</keyword>
<dbReference type="Gene3D" id="1.10.10.10">
    <property type="entry name" value="Winged helix-like DNA-binding domain superfamily/Winged helix DNA-binding domain"/>
    <property type="match status" value="1"/>
</dbReference>
<dbReference type="AlphaFoldDB" id="A0A5Y2S2N9"/>
<evidence type="ECO:0000259" key="4">
    <source>
        <dbReference type="PROSITE" id="PS51755"/>
    </source>
</evidence>
<dbReference type="GO" id="GO:0006355">
    <property type="term" value="P:regulation of DNA-templated transcription"/>
    <property type="evidence" value="ECO:0007669"/>
    <property type="project" value="InterPro"/>
</dbReference>
<dbReference type="InterPro" id="IPR036388">
    <property type="entry name" value="WH-like_DNA-bd_sf"/>
</dbReference>
<proteinExistence type="predicted"/>
<dbReference type="SMART" id="SM00862">
    <property type="entry name" value="Trans_reg_C"/>
    <property type="match status" value="1"/>
</dbReference>
<sequence length="242" mass="27689">MIYEINGIIKFSPISGSIWNVSEPDNRVNLTITNNNLLCFFINNNGVVVSREDIFDNIWEKQGLHASNNTLNQYVSILRRVFNQLGIDGEIIKTVPKIGFCLSAMIRVEKEKSAKVFCAKNDKLNIKKNMCFSFFTIISTLVIFIFVALGNEDDFHLEASLKKIGVYGSCDISILSGHIDGSNDELLNYSIKHIKQQKWKCTPGKVFLYYPEVRVNGAFFFAECISDNKRDKYYRCNGFYIK</sequence>
<accession>A0A5Y2S2N9</accession>
<dbReference type="CDD" id="cd00383">
    <property type="entry name" value="trans_reg_C"/>
    <property type="match status" value="1"/>
</dbReference>
<evidence type="ECO:0000313" key="5">
    <source>
        <dbReference type="EMBL" id="ECF6052433.1"/>
    </source>
</evidence>
<feature type="transmembrane region" description="Helical" evidence="3">
    <location>
        <begin position="130"/>
        <end position="150"/>
    </location>
</feature>
<reference evidence="5" key="1">
    <citation type="submission" date="2019-07" db="EMBL/GenBank/DDBJ databases">
        <authorList>
            <person name="Ashton P.M."/>
            <person name="Dallman T."/>
            <person name="Nair S."/>
            <person name="De Pinna E."/>
            <person name="Peters T."/>
            <person name="Grant K."/>
        </authorList>
    </citation>
    <scope>NUCLEOTIDE SEQUENCE [LARGE SCALE GENOMIC DNA]</scope>
    <source>
        <strain evidence="5">107213</strain>
    </source>
</reference>
<dbReference type="Proteomes" id="UP000839746">
    <property type="component" value="Unassembled WGS sequence"/>
</dbReference>
<dbReference type="InterPro" id="IPR016032">
    <property type="entry name" value="Sig_transdc_resp-reg_C-effctor"/>
</dbReference>
<dbReference type="GO" id="GO:0003677">
    <property type="term" value="F:DNA binding"/>
    <property type="evidence" value="ECO:0007669"/>
    <property type="project" value="UniProtKB-UniRule"/>
</dbReference>
<dbReference type="PROSITE" id="PS51755">
    <property type="entry name" value="OMPR_PHOB"/>
    <property type="match status" value="1"/>
</dbReference>
<name>A0A5Y2S2N9_SALER</name>
<dbReference type="InterPro" id="IPR001867">
    <property type="entry name" value="OmpR/PhoB-type_DNA-bd"/>
</dbReference>
<evidence type="ECO:0000256" key="3">
    <source>
        <dbReference type="SAM" id="Phobius"/>
    </source>
</evidence>
<gene>
    <name evidence="5" type="ORF">FNN84_14665</name>
</gene>
<evidence type="ECO:0000256" key="1">
    <source>
        <dbReference type="ARBA" id="ARBA00023125"/>
    </source>
</evidence>
<dbReference type="Pfam" id="PF00486">
    <property type="entry name" value="Trans_reg_C"/>
    <property type="match status" value="1"/>
</dbReference>
<keyword evidence="3" id="KW-0472">Membrane</keyword>
<dbReference type="SUPFAM" id="SSF46894">
    <property type="entry name" value="C-terminal effector domain of the bipartite response regulators"/>
    <property type="match status" value="1"/>
</dbReference>
<feature type="DNA-binding region" description="OmpR/PhoB-type" evidence="2">
    <location>
        <begin position="1"/>
        <end position="104"/>
    </location>
</feature>
<keyword evidence="1 2" id="KW-0238">DNA-binding</keyword>
<dbReference type="EMBL" id="AAILSQ010000014">
    <property type="protein sequence ID" value="ECF6052433.1"/>
    <property type="molecule type" value="Genomic_DNA"/>
</dbReference>
<protein>
    <submittedName>
        <fullName evidence="5">Winged helix-turn-helix domain-containing protein</fullName>
    </submittedName>
</protein>
<keyword evidence="3" id="KW-1133">Transmembrane helix</keyword>
<organism evidence="5">
    <name type="scientific">Salmonella enterica subsp. salamae</name>
    <dbReference type="NCBI Taxonomy" id="59202"/>
    <lineage>
        <taxon>Bacteria</taxon>
        <taxon>Pseudomonadati</taxon>
        <taxon>Pseudomonadota</taxon>
        <taxon>Gammaproteobacteria</taxon>
        <taxon>Enterobacterales</taxon>
        <taxon>Enterobacteriaceae</taxon>
        <taxon>Salmonella</taxon>
    </lineage>
</organism>